<keyword evidence="1" id="KW-1133">Transmembrane helix</keyword>
<evidence type="ECO:0000256" key="1">
    <source>
        <dbReference type="SAM" id="Phobius"/>
    </source>
</evidence>
<proteinExistence type="predicted"/>
<evidence type="ECO:0000313" key="2">
    <source>
        <dbReference type="EMBL" id="JAV64095.1"/>
    </source>
</evidence>
<keyword evidence="1" id="KW-0812">Transmembrane</keyword>
<organism evidence="2">
    <name type="scientific">Photinus pyralis</name>
    <name type="common">Common eastern firefly</name>
    <name type="synonym">Lampyris pyralis</name>
    <dbReference type="NCBI Taxonomy" id="7054"/>
    <lineage>
        <taxon>Eukaryota</taxon>
        <taxon>Metazoa</taxon>
        <taxon>Ecdysozoa</taxon>
        <taxon>Arthropoda</taxon>
        <taxon>Hexapoda</taxon>
        <taxon>Insecta</taxon>
        <taxon>Pterygota</taxon>
        <taxon>Neoptera</taxon>
        <taxon>Endopterygota</taxon>
        <taxon>Coleoptera</taxon>
        <taxon>Polyphaga</taxon>
        <taxon>Elateriformia</taxon>
        <taxon>Elateroidea</taxon>
        <taxon>Lampyridae</taxon>
        <taxon>Lampyrinae</taxon>
        <taxon>Photinus</taxon>
    </lineage>
</organism>
<name>A0A1Y1KWP3_PHOPY</name>
<feature type="transmembrane region" description="Helical" evidence="1">
    <location>
        <begin position="88"/>
        <end position="108"/>
    </location>
</feature>
<protein>
    <submittedName>
        <fullName evidence="2">Uncharacterized protein</fullName>
    </submittedName>
</protein>
<sequence length="109" mass="12246">MSAKLTKHAELLRALAKLGPKERQALIKCLDDDQIHCICECIYNTLKGKAELTDNQKRSLSRHKTILRRMVKPHETIRKKKQILVQSGGAFLPFILGPLLGGILGSLFK</sequence>
<keyword evidence="1" id="KW-0472">Membrane</keyword>
<accession>A0A1Y1KWP3</accession>
<reference evidence="2" key="1">
    <citation type="journal article" date="2016" name="Sci. Rep.">
        <title>Molecular characterization of firefly nuptial gifts: a multi-omics approach sheds light on postcopulatory sexual selection.</title>
        <authorList>
            <person name="Al-Wathiqui N."/>
            <person name="Fallon T.R."/>
            <person name="South A."/>
            <person name="Weng J.K."/>
            <person name="Lewis S.M."/>
        </authorList>
    </citation>
    <scope>NUCLEOTIDE SEQUENCE</scope>
</reference>
<dbReference type="EMBL" id="GEZM01075408">
    <property type="protein sequence ID" value="JAV64095.1"/>
    <property type="molecule type" value="Transcribed_RNA"/>
</dbReference>
<dbReference type="AlphaFoldDB" id="A0A1Y1KWP3"/>